<reference evidence="1 2" key="1">
    <citation type="submission" date="2017-04" db="EMBL/GenBank/DDBJ databases">
        <title>Compelte genome sequence of WV33.</title>
        <authorList>
            <person name="Lee P.C."/>
        </authorList>
    </citation>
    <scope>NUCLEOTIDE SEQUENCE [LARGE SCALE GENOMIC DNA]</scope>
    <source>
        <strain evidence="1 2">WV33</strain>
    </source>
</reference>
<gene>
    <name evidence="1" type="ORF">FFWV33_18050</name>
</gene>
<dbReference type="Proteomes" id="UP000244527">
    <property type="component" value="Chromosome"/>
</dbReference>
<keyword evidence="2" id="KW-1185">Reference proteome</keyword>
<accession>A0A2S1LHR3</accession>
<name>A0A2S1LHR3_9FLAO</name>
<sequence>MSLSVIVLMTKKGTVPKNNSFQNNQILKDSFSIYNVLEYFLVSSNSYPLQLQSKIKVANKSKIRR</sequence>
<dbReference type="EMBL" id="CP020918">
    <property type="protein sequence ID" value="AWG23293.1"/>
    <property type="molecule type" value="Genomic_DNA"/>
</dbReference>
<evidence type="ECO:0000313" key="1">
    <source>
        <dbReference type="EMBL" id="AWG23293.1"/>
    </source>
</evidence>
<dbReference type="AlphaFoldDB" id="A0A2S1LHR3"/>
<protein>
    <submittedName>
        <fullName evidence="1">Uncharacterized protein</fullName>
    </submittedName>
</protein>
<organism evidence="1 2">
    <name type="scientific">Flavobacterium faecale</name>
    <dbReference type="NCBI Taxonomy" id="1355330"/>
    <lineage>
        <taxon>Bacteria</taxon>
        <taxon>Pseudomonadati</taxon>
        <taxon>Bacteroidota</taxon>
        <taxon>Flavobacteriia</taxon>
        <taxon>Flavobacteriales</taxon>
        <taxon>Flavobacteriaceae</taxon>
        <taxon>Flavobacterium</taxon>
    </lineage>
</organism>
<proteinExistence type="predicted"/>
<dbReference type="KEGG" id="ffa:FFWV33_18050"/>
<evidence type="ECO:0000313" key="2">
    <source>
        <dbReference type="Proteomes" id="UP000244527"/>
    </source>
</evidence>